<comment type="caution">
    <text evidence="9">The sequence shown here is derived from an EMBL/GenBank/DDBJ whole genome shotgun (WGS) entry which is preliminary data.</text>
</comment>
<evidence type="ECO:0000256" key="4">
    <source>
        <dbReference type="ARBA" id="ARBA00022475"/>
    </source>
</evidence>
<dbReference type="GO" id="GO:1903785">
    <property type="term" value="P:L-valine transmembrane transport"/>
    <property type="evidence" value="ECO:0007669"/>
    <property type="project" value="TreeGrafter"/>
</dbReference>
<evidence type="ECO:0000313" key="9">
    <source>
        <dbReference type="EMBL" id="MSU06302.1"/>
    </source>
</evidence>
<feature type="transmembrane region" description="Helical" evidence="8">
    <location>
        <begin position="215"/>
        <end position="233"/>
    </location>
</feature>
<dbReference type="PANTHER" id="PTHR34979:SF1">
    <property type="entry name" value="INNER MEMBRANE PROTEIN YGAZ"/>
    <property type="match status" value="1"/>
</dbReference>
<feature type="transmembrane region" description="Helical" evidence="8">
    <location>
        <begin position="186"/>
        <end position="203"/>
    </location>
</feature>
<accession>A0A7X2PCM5</accession>
<evidence type="ECO:0000256" key="5">
    <source>
        <dbReference type="ARBA" id="ARBA00022692"/>
    </source>
</evidence>
<feature type="transmembrane region" description="Helical" evidence="8">
    <location>
        <begin position="129"/>
        <end position="152"/>
    </location>
</feature>
<evidence type="ECO:0000256" key="7">
    <source>
        <dbReference type="ARBA" id="ARBA00023136"/>
    </source>
</evidence>
<dbReference type="Proteomes" id="UP000460549">
    <property type="component" value="Unassembled WGS sequence"/>
</dbReference>
<keyword evidence="10" id="KW-1185">Reference proteome</keyword>
<evidence type="ECO:0000256" key="2">
    <source>
        <dbReference type="ARBA" id="ARBA00010735"/>
    </source>
</evidence>
<feature type="transmembrane region" description="Helical" evidence="8">
    <location>
        <begin position="158"/>
        <end position="177"/>
    </location>
</feature>
<dbReference type="PANTHER" id="PTHR34979">
    <property type="entry name" value="INNER MEMBRANE PROTEIN YGAZ"/>
    <property type="match status" value="1"/>
</dbReference>
<sequence>MPNDNRNYFISGLRGGLPIGIGYFAVSFTLGIVMQNAGLTAFEGALMSLLNNTSAGEAAGTVIIGNNGSYIELAMSQLIINLRYLLMSAALILHIDKNLSLKHRLLMSLDITDEVFALSITQPHPLSPFFSYGVMCSTIPFWAAGTALGIMFGNILPAAVVKALSVALYAMFVAVVIPPCKKDKKLILVVASSMVLSFAFAKLPYLSKLSEGNRIIILTIILGAIFALAFPHAEEEEK</sequence>
<dbReference type="GO" id="GO:0005886">
    <property type="term" value="C:plasma membrane"/>
    <property type="evidence" value="ECO:0007669"/>
    <property type="project" value="UniProtKB-SubCell"/>
</dbReference>
<dbReference type="AlphaFoldDB" id="A0A7X2PCM5"/>
<evidence type="ECO:0000256" key="3">
    <source>
        <dbReference type="ARBA" id="ARBA00022448"/>
    </source>
</evidence>
<evidence type="ECO:0000256" key="1">
    <source>
        <dbReference type="ARBA" id="ARBA00004651"/>
    </source>
</evidence>
<keyword evidence="6 8" id="KW-1133">Transmembrane helix</keyword>
<comment type="similarity">
    <text evidence="2">Belongs to the AzlC family.</text>
</comment>
<reference evidence="9 10" key="1">
    <citation type="submission" date="2019-08" db="EMBL/GenBank/DDBJ databases">
        <title>In-depth cultivation of the pig gut microbiome towards novel bacterial diversity and tailored functional studies.</title>
        <authorList>
            <person name="Wylensek D."/>
            <person name="Hitch T.C.A."/>
            <person name="Clavel T."/>
        </authorList>
    </citation>
    <scope>NUCLEOTIDE SEQUENCE [LARGE SCALE GENOMIC DNA]</scope>
    <source>
        <strain evidence="9 10">NM-380-WT-3C1</strain>
    </source>
</reference>
<evidence type="ECO:0000256" key="6">
    <source>
        <dbReference type="ARBA" id="ARBA00022989"/>
    </source>
</evidence>
<evidence type="ECO:0000313" key="10">
    <source>
        <dbReference type="Proteomes" id="UP000460549"/>
    </source>
</evidence>
<keyword evidence="7 8" id="KW-0472">Membrane</keyword>
<comment type="subcellular location">
    <subcellularLocation>
        <location evidence="1">Cell membrane</location>
        <topology evidence="1">Multi-pass membrane protein</topology>
    </subcellularLocation>
</comment>
<dbReference type="EMBL" id="VUNN01000009">
    <property type="protein sequence ID" value="MSU06302.1"/>
    <property type="molecule type" value="Genomic_DNA"/>
</dbReference>
<keyword evidence="5 8" id="KW-0812">Transmembrane</keyword>
<protein>
    <submittedName>
        <fullName evidence="9">AzlC family ABC transporter permease</fullName>
    </submittedName>
</protein>
<feature type="transmembrane region" description="Helical" evidence="8">
    <location>
        <begin position="74"/>
        <end position="95"/>
    </location>
</feature>
<gene>
    <name evidence="9" type="ORF">FYJ80_05845</name>
</gene>
<proteinExistence type="inferred from homology"/>
<name>A0A7X2PCM5_9SPIO</name>
<evidence type="ECO:0000256" key="8">
    <source>
        <dbReference type="SAM" id="Phobius"/>
    </source>
</evidence>
<dbReference type="Pfam" id="PF03591">
    <property type="entry name" value="AzlC"/>
    <property type="match status" value="1"/>
</dbReference>
<dbReference type="InterPro" id="IPR011606">
    <property type="entry name" value="Brnchd-chn_aa_trnsp_permease"/>
</dbReference>
<keyword evidence="3" id="KW-0813">Transport</keyword>
<keyword evidence="4" id="KW-1003">Cell membrane</keyword>
<feature type="transmembrane region" description="Helical" evidence="8">
    <location>
        <begin position="21"/>
        <end position="42"/>
    </location>
</feature>
<dbReference type="RefSeq" id="WP_154425278.1">
    <property type="nucleotide sequence ID" value="NZ_VUNN01000009.1"/>
</dbReference>
<organism evidence="9 10">
    <name type="scientific">Bullifex porci</name>
    <dbReference type="NCBI Taxonomy" id="2606638"/>
    <lineage>
        <taxon>Bacteria</taxon>
        <taxon>Pseudomonadati</taxon>
        <taxon>Spirochaetota</taxon>
        <taxon>Spirochaetia</taxon>
        <taxon>Spirochaetales</taxon>
        <taxon>Spirochaetaceae</taxon>
        <taxon>Bullifex</taxon>
    </lineage>
</organism>